<evidence type="ECO:0000313" key="2">
    <source>
        <dbReference type="EMBL" id="KYN40270.1"/>
    </source>
</evidence>
<evidence type="ECO:0000256" key="1">
    <source>
        <dbReference type="SAM" id="MobiDB-lite"/>
    </source>
</evidence>
<dbReference type="EMBL" id="KQ981523">
    <property type="protein sequence ID" value="KYN40270.1"/>
    <property type="molecule type" value="Genomic_DNA"/>
</dbReference>
<organism evidence="2 3">
    <name type="scientific">Trachymyrmex septentrionalis</name>
    <dbReference type="NCBI Taxonomy" id="34720"/>
    <lineage>
        <taxon>Eukaryota</taxon>
        <taxon>Metazoa</taxon>
        <taxon>Ecdysozoa</taxon>
        <taxon>Arthropoda</taxon>
        <taxon>Hexapoda</taxon>
        <taxon>Insecta</taxon>
        <taxon>Pterygota</taxon>
        <taxon>Neoptera</taxon>
        <taxon>Endopterygota</taxon>
        <taxon>Hymenoptera</taxon>
        <taxon>Apocrita</taxon>
        <taxon>Aculeata</taxon>
        <taxon>Formicoidea</taxon>
        <taxon>Formicidae</taxon>
        <taxon>Myrmicinae</taxon>
        <taxon>Trachymyrmex</taxon>
    </lineage>
</organism>
<dbReference type="AlphaFoldDB" id="A0A195FHV1"/>
<name>A0A195FHV1_9HYME</name>
<evidence type="ECO:0000313" key="3">
    <source>
        <dbReference type="Proteomes" id="UP000078541"/>
    </source>
</evidence>
<gene>
    <name evidence="2" type="ORF">ALC56_05215</name>
</gene>
<accession>A0A195FHV1</accession>
<sequence length="27" mass="3126">MYLGRREREAMEQKGSARDGRAGETDR</sequence>
<dbReference type="Proteomes" id="UP000078541">
    <property type="component" value="Unassembled WGS sequence"/>
</dbReference>
<protein>
    <submittedName>
        <fullName evidence="2">Uncharacterized protein</fullName>
    </submittedName>
</protein>
<keyword evidence="3" id="KW-1185">Reference proteome</keyword>
<reference evidence="2 3" key="1">
    <citation type="submission" date="2016-03" db="EMBL/GenBank/DDBJ databases">
        <title>Trachymyrmex septentrionalis WGS genome.</title>
        <authorList>
            <person name="Nygaard S."/>
            <person name="Hu H."/>
            <person name="Boomsma J."/>
            <person name="Zhang G."/>
        </authorList>
    </citation>
    <scope>NUCLEOTIDE SEQUENCE [LARGE SCALE GENOMIC DNA]</scope>
    <source>
        <strain evidence="2">Tsep2-gDNA-1</strain>
        <tissue evidence="2">Whole body</tissue>
    </source>
</reference>
<feature type="region of interest" description="Disordered" evidence="1">
    <location>
        <begin position="1"/>
        <end position="27"/>
    </location>
</feature>
<proteinExistence type="predicted"/>